<dbReference type="InterPro" id="IPR035979">
    <property type="entry name" value="RBD_domain_sf"/>
</dbReference>
<dbReference type="PANTHER" id="PTHR12801">
    <property type="entry name" value="RNA EXONUCLEASE REXO1 / RECO3 FAMILY MEMBER-RELATED"/>
    <property type="match status" value="1"/>
</dbReference>
<feature type="compositionally biased region" description="Basic and acidic residues" evidence="5">
    <location>
        <begin position="34"/>
        <end position="59"/>
    </location>
</feature>
<dbReference type="PANTHER" id="PTHR12801:SF82">
    <property type="entry name" value="RNA EXONUCLEASE 5"/>
    <property type="match status" value="1"/>
</dbReference>
<keyword evidence="4" id="KW-0694">RNA-binding</keyword>
<dbReference type="InterPro" id="IPR036397">
    <property type="entry name" value="RNaseH_sf"/>
</dbReference>
<evidence type="ECO:0000259" key="6">
    <source>
        <dbReference type="PROSITE" id="PS50102"/>
    </source>
</evidence>
<evidence type="ECO:0000256" key="1">
    <source>
        <dbReference type="ARBA" id="ARBA00022722"/>
    </source>
</evidence>
<feature type="compositionally biased region" description="Polar residues" evidence="5">
    <location>
        <begin position="764"/>
        <end position="774"/>
    </location>
</feature>
<dbReference type="InterPro" id="IPR013520">
    <property type="entry name" value="Ribonucl_H"/>
</dbReference>
<dbReference type="InterPro" id="IPR012337">
    <property type="entry name" value="RNaseH-like_sf"/>
</dbReference>
<evidence type="ECO:0000256" key="3">
    <source>
        <dbReference type="ARBA" id="ARBA00022839"/>
    </source>
</evidence>
<evidence type="ECO:0000256" key="5">
    <source>
        <dbReference type="SAM" id="MobiDB-lite"/>
    </source>
</evidence>
<dbReference type="SUPFAM" id="SSF53098">
    <property type="entry name" value="Ribonuclease H-like"/>
    <property type="match status" value="1"/>
</dbReference>
<dbReference type="GO" id="GO:0004527">
    <property type="term" value="F:exonuclease activity"/>
    <property type="evidence" value="ECO:0007669"/>
    <property type="project" value="UniProtKB-KW"/>
</dbReference>
<keyword evidence="2" id="KW-0378">Hydrolase</keyword>
<dbReference type="SUPFAM" id="SSF54928">
    <property type="entry name" value="RNA-binding domain, RBD"/>
    <property type="match status" value="2"/>
</dbReference>
<keyword evidence="1" id="KW-0540">Nuclease</keyword>
<sequence length="822" mass="91402">MLPTAGFPADARHISLAMDPSPSSTVPRGRKRRRDEAPSAHEGVRRVTAEEDGDGDLRRRPPGPARLSVRPGRLQQPITLAELVELLHFAALGKAGGLKQPSWCRVHHQRKVSGINVAVVEGLTQSLFYKNYLSMEHLRTSYATRITFTPSSNNAASEIFSREVPNVDLSSVSKPEETLHKALKHHPVITAFGTQRRGLTAYVLNQPQMIKHHYPVKGLPGFEEFLCTSSDVCLTDDSPLYGLDCEMCLTEKGNELARVSLVDSDGNCVLDQLVKPQNRVLNYLTKFSGITAAMLRPITTTLRDVQTKIRTLLPDDAVLVGHSLNHDLIALKLIHQHVIDTSLLYRREFGQKFKLKVLAEAVLKRRIQTDERRGHHPTEDAAAALELAQYFIEAGPRQVVELHLEELWGCTLEEEEEEEESPKRTPSYRFADVLQTLGRSAAYFGKRANVALDLTHQRWYSSDKETLASFRKQTKQPFLSVLRFSDHLKGRCADQQPLYRNACADLRDMCAVFAGPLPAGFSRRDVRRLFRRCGTVRRVRMLESSVRIHAKVEFWMLEGATLALKVLNGLSVLGHTLKVQRPVNESTLDLDLNLEALTSDKLNANHLYVVKPGRDDAARGPDVSTKLNGRLADAGCSGLTAGGQTNGSLRTAKINGERLHPCAAESELSEESVRETFSLYGSVKSIVLPRRPGKRARHACVEFGSSEAKRAALSSSERLLKKSYQVWPSMTPPHLTSWFGVAPARNIEEEEEEGAAAEQRADSSDGSSQDQETSLMKKLDRRLRKLFTSLPDGTLSVVLFLGVSRTSCDHPGLCFLEVKNGS</sequence>
<proteinExistence type="predicted"/>
<dbReference type="Pfam" id="PF00076">
    <property type="entry name" value="RRM_1"/>
    <property type="match status" value="2"/>
</dbReference>
<dbReference type="GO" id="GO:0005634">
    <property type="term" value="C:nucleus"/>
    <property type="evidence" value="ECO:0007669"/>
    <property type="project" value="TreeGrafter"/>
</dbReference>
<keyword evidence="8" id="KW-1185">Reference proteome</keyword>
<dbReference type="Gene3D" id="3.30.70.330">
    <property type="match status" value="2"/>
</dbReference>
<dbReference type="AlphaFoldDB" id="A0A3Q2TA70"/>
<name>A0A3Q2TA70_FUNHE</name>
<feature type="region of interest" description="Disordered" evidence="5">
    <location>
        <begin position="748"/>
        <end position="775"/>
    </location>
</feature>
<feature type="region of interest" description="Disordered" evidence="5">
    <location>
        <begin position="1"/>
        <end position="71"/>
    </location>
</feature>
<organism evidence="7 8">
    <name type="scientific">Fundulus heteroclitus</name>
    <name type="common">Killifish</name>
    <name type="synonym">Mummichog</name>
    <dbReference type="NCBI Taxonomy" id="8078"/>
    <lineage>
        <taxon>Eukaryota</taxon>
        <taxon>Metazoa</taxon>
        <taxon>Chordata</taxon>
        <taxon>Craniata</taxon>
        <taxon>Vertebrata</taxon>
        <taxon>Euteleostomi</taxon>
        <taxon>Actinopterygii</taxon>
        <taxon>Neopterygii</taxon>
        <taxon>Teleostei</taxon>
        <taxon>Neoteleostei</taxon>
        <taxon>Acanthomorphata</taxon>
        <taxon>Ovalentaria</taxon>
        <taxon>Atherinomorphae</taxon>
        <taxon>Cyprinodontiformes</taxon>
        <taxon>Fundulidae</taxon>
        <taxon>Fundulus</taxon>
    </lineage>
</organism>
<dbReference type="Pfam" id="PF00929">
    <property type="entry name" value="RNase_T"/>
    <property type="match status" value="1"/>
</dbReference>
<dbReference type="CDD" id="cd06145">
    <property type="entry name" value="REX1_like"/>
    <property type="match status" value="1"/>
</dbReference>
<dbReference type="Gene3D" id="3.30.420.10">
    <property type="entry name" value="Ribonuclease H-like superfamily/Ribonuclease H"/>
    <property type="match status" value="1"/>
</dbReference>
<dbReference type="SMART" id="SM00360">
    <property type="entry name" value="RRM"/>
    <property type="match status" value="2"/>
</dbReference>
<accession>A0A3Q2TA70</accession>
<evidence type="ECO:0000313" key="7">
    <source>
        <dbReference type="Ensembl" id="ENSFHEP00000011945.1"/>
    </source>
</evidence>
<evidence type="ECO:0000313" key="8">
    <source>
        <dbReference type="Proteomes" id="UP000265000"/>
    </source>
</evidence>
<protein>
    <submittedName>
        <fullName evidence="7">RNA exonuclease 5</fullName>
    </submittedName>
</protein>
<reference evidence="7" key="1">
    <citation type="submission" date="2025-08" db="UniProtKB">
        <authorList>
            <consortium name="Ensembl"/>
        </authorList>
    </citation>
    <scope>IDENTIFICATION</scope>
</reference>
<dbReference type="InterPro" id="IPR012677">
    <property type="entry name" value="Nucleotide-bd_a/b_plait_sf"/>
</dbReference>
<dbReference type="FunFam" id="3.30.420.10:FF:000175">
    <property type="entry name" value="RNA exonuclease 5"/>
    <property type="match status" value="1"/>
</dbReference>
<dbReference type="STRING" id="8078.ENSFHEP00000011945"/>
<keyword evidence="3" id="KW-0269">Exonuclease</keyword>
<evidence type="ECO:0000256" key="2">
    <source>
        <dbReference type="ARBA" id="ARBA00022801"/>
    </source>
</evidence>
<dbReference type="InterPro" id="IPR034922">
    <property type="entry name" value="REX1-like_exo"/>
</dbReference>
<feature type="domain" description="RRM" evidence="6">
    <location>
        <begin position="510"/>
        <end position="584"/>
    </location>
</feature>
<dbReference type="Proteomes" id="UP000265000">
    <property type="component" value="Unplaced"/>
</dbReference>
<dbReference type="SMART" id="SM00479">
    <property type="entry name" value="EXOIII"/>
    <property type="match status" value="1"/>
</dbReference>
<dbReference type="Ensembl" id="ENSFHET00000031794.1">
    <property type="protein sequence ID" value="ENSFHEP00000011945.1"/>
    <property type="gene ID" value="ENSFHEG00000013388.1"/>
</dbReference>
<dbReference type="GO" id="GO:0003723">
    <property type="term" value="F:RNA binding"/>
    <property type="evidence" value="ECO:0007669"/>
    <property type="project" value="UniProtKB-UniRule"/>
</dbReference>
<reference evidence="7" key="2">
    <citation type="submission" date="2025-09" db="UniProtKB">
        <authorList>
            <consortium name="Ensembl"/>
        </authorList>
    </citation>
    <scope>IDENTIFICATION</scope>
</reference>
<dbReference type="InterPro" id="IPR000504">
    <property type="entry name" value="RRM_dom"/>
</dbReference>
<dbReference type="PROSITE" id="PS50102">
    <property type="entry name" value="RRM"/>
    <property type="match status" value="1"/>
</dbReference>
<evidence type="ECO:0000256" key="4">
    <source>
        <dbReference type="PROSITE-ProRule" id="PRU00176"/>
    </source>
</evidence>
<dbReference type="InterPro" id="IPR047021">
    <property type="entry name" value="REXO1/3/4-like"/>
</dbReference>
<dbReference type="GeneTree" id="ENSGT00940000161162"/>